<accession>A0A1B7HWZ3</accession>
<evidence type="ECO:0000313" key="2">
    <source>
        <dbReference type="Proteomes" id="UP000078504"/>
    </source>
</evidence>
<dbReference type="Proteomes" id="UP000078504">
    <property type="component" value="Unassembled WGS sequence"/>
</dbReference>
<name>A0A1B7HWZ3_9ENTR</name>
<sequence length="56" mass="5986">MSKKSSTKKTAIKAVSAVVVATTTADVELSYDEMLNELEAIVVEADVRLAEEEASL</sequence>
<dbReference type="PATRIC" id="fig|1354253.4.peg.2761"/>
<comment type="caution">
    <text evidence="1">The sequence shown here is derived from an EMBL/GenBank/DDBJ whole genome shotgun (WGS) entry which is preliminary data.</text>
</comment>
<dbReference type="RefSeq" id="WP_167351092.1">
    <property type="nucleotide sequence ID" value="NZ_LXEP01000026.1"/>
</dbReference>
<gene>
    <name evidence="1" type="ORF">M977_02715</name>
</gene>
<evidence type="ECO:0000313" key="1">
    <source>
        <dbReference type="EMBL" id="OAT20185.1"/>
    </source>
</evidence>
<organism evidence="1 2">
    <name type="scientific">Buttiauxella gaviniae ATCC 51604</name>
    <dbReference type="NCBI Taxonomy" id="1354253"/>
    <lineage>
        <taxon>Bacteria</taxon>
        <taxon>Pseudomonadati</taxon>
        <taxon>Pseudomonadota</taxon>
        <taxon>Gammaproteobacteria</taxon>
        <taxon>Enterobacterales</taxon>
        <taxon>Enterobacteriaceae</taxon>
        <taxon>Buttiauxella</taxon>
    </lineage>
</organism>
<protein>
    <submittedName>
        <fullName evidence="1">Uncharacterized protein</fullName>
    </submittedName>
</protein>
<proteinExistence type="predicted"/>
<dbReference type="EMBL" id="LXEP01000026">
    <property type="protein sequence ID" value="OAT20185.1"/>
    <property type="molecule type" value="Genomic_DNA"/>
</dbReference>
<reference evidence="1 2" key="1">
    <citation type="submission" date="2016-04" db="EMBL/GenBank/DDBJ databases">
        <title>ATOL: Assembling a taxonomically balanced genome-scale reconstruction of the evolutionary history of the Enterobacteriaceae.</title>
        <authorList>
            <person name="Plunkett G.III."/>
            <person name="Neeno-Eckwall E.C."/>
            <person name="Glasner J.D."/>
            <person name="Perna N.T."/>
        </authorList>
    </citation>
    <scope>NUCLEOTIDE SEQUENCE [LARGE SCALE GENOMIC DNA]</scope>
    <source>
        <strain evidence="1 2">ATCC 51604</strain>
    </source>
</reference>
<dbReference type="AlphaFoldDB" id="A0A1B7HWZ3"/>